<gene>
    <name evidence="3" type="ORF">ACERLL_14210</name>
</gene>
<dbReference type="Pfam" id="PF10972">
    <property type="entry name" value="CsiV"/>
    <property type="match status" value="1"/>
</dbReference>
<name>A0ABV4TY01_9GAMM</name>
<evidence type="ECO:0000313" key="4">
    <source>
        <dbReference type="Proteomes" id="UP001575181"/>
    </source>
</evidence>
<proteinExistence type="predicted"/>
<evidence type="ECO:0000313" key="3">
    <source>
        <dbReference type="EMBL" id="MFA9461974.1"/>
    </source>
</evidence>
<organism evidence="3 4">
    <name type="scientific">Thiohalorhabdus methylotrophus</name>
    <dbReference type="NCBI Taxonomy" id="3242694"/>
    <lineage>
        <taxon>Bacteria</taxon>
        <taxon>Pseudomonadati</taxon>
        <taxon>Pseudomonadota</taxon>
        <taxon>Gammaproteobacteria</taxon>
        <taxon>Thiohalorhabdales</taxon>
        <taxon>Thiohalorhabdaceae</taxon>
        <taxon>Thiohalorhabdus</taxon>
    </lineage>
</organism>
<evidence type="ECO:0000256" key="2">
    <source>
        <dbReference type="SAM" id="SignalP"/>
    </source>
</evidence>
<dbReference type="Proteomes" id="UP001575181">
    <property type="component" value="Unassembled WGS sequence"/>
</dbReference>
<dbReference type="InterPro" id="IPR021241">
    <property type="entry name" value="CsiV"/>
</dbReference>
<protein>
    <submittedName>
        <fullName evidence="3">CsiV family protein</fullName>
    </submittedName>
</protein>
<dbReference type="EMBL" id="JBGUAW010000010">
    <property type="protein sequence ID" value="MFA9461974.1"/>
    <property type="molecule type" value="Genomic_DNA"/>
</dbReference>
<feature type="region of interest" description="Disordered" evidence="1">
    <location>
        <begin position="55"/>
        <end position="82"/>
    </location>
</feature>
<accession>A0ABV4TY01</accession>
<feature type="compositionally biased region" description="Basic and acidic residues" evidence="1">
    <location>
        <begin position="55"/>
        <end position="65"/>
    </location>
</feature>
<dbReference type="RefSeq" id="WP_373656763.1">
    <property type="nucleotide sequence ID" value="NZ_JBGUAW010000010.1"/>
</dbReference>
<feature type="signal peptide" evidence="2">
    <location>
        <begin position="1"/>
        <end position="19"/>
    </location>
</feature>
<comment type="caution">
    <text evidence="3">The sequence shown here is derived from an EMBL/GenBank/DDBJ whole genome shotgun (WGS) entry which is preliminary data.</text>
</comment>
<reference evidence="3 4" key="1">
    <citation type="submission" date="2024-08" db="EMBL/GenBank/DDBJ databases">
        <title>Whole-genome sequencing of halo(alkali)philic microorganisms from hypersaline lakes.</title>
        <authorList>
            <person name="Sorokin D.Y."/>
            <person name="Merkel A.Y."/>
            <person name="Messina E."/>
            <person name="Yakimov M."/>
        </authorList>
    </citation>
    <scope>NUCLEOTIDE SEQUENCE [LARGE SCALE GENOMIC DNA]</scope>
    <source>
        <strain evidence="3 4">Cl-TMA</strain>
    </source>
</reference>
<feature type="chain" id="PRO_5045808259" evidence="2">
    <location>
        <begin position="20"/>
        <end position="229"/>
    </location>
</feature>
<sequence length="229" mass="26065">MRHFSLLVLALGSALAAGAAWGASEDLSREDRIPYIVRYLVFQHQDYWDDPLRVAGPVKDKKEPESEGEGLPDPTAGEDPMDKLWDRLSESADYRPLIQGLAVPFAAPRKEAEPIPLRGAWPASIRSGFAGLGEAVDRPIRVALGGDWLPPGMAGDWDSDRIQGSLTFYKGRYAHLEVNLEFTEQRRWMPWGIDVRHHTLQQSRRLLPNRFYYFDHPRFGVIARIERME</sequence>
<keyword evidence="2" id="KW-0732">Signal</keyword>
<evidence type="ECO:0000256" key="1">
    <source>
        <dbReference type="SAM" id="MobiDB-lite"/>
    </source>
</evidence>
<keyword evidence="4" id="KW-1185">Reference proteome</keyword>